<feature type="domain" description="EamA" evidence="2">
    <location>
        <begin position="145"/>
        <end position="277"/>
    </location>
</feature>
<dbReference type="Proteomes" id="UP000230802">
    <property type="component" value="Unassembled WGS sequence"/>
</dbReference>
<proteinExistence type="predicted"/>
<feature type="transmembrane region" description="Helical" evidence="1">
    <location>
        <begin position="208"/>
        <end position="227"/>
    </location>
</feature>
<feature type="transmembrane region" description="Helical" evidence="1">
    <location>
        <begin position="260"/>
        <end position="279"/>
    </location>
</feature>
<feature type="domain" description="EamA" evidence="2">
    <location>
        <begin position="2"/>
        <end position="133"/>
    </location>
</feature>
<gene>
    <name evidence="3" type="ORF">COW96_02970</name>
</gene>
<dbReference type="SUPFAM" id="SSF103481">
    <property type="entry name" value="Multidrug resistance efflux transporter EmrE"/>
    <property type="match status" value="2"/>
</dbReference>
<dbReference type="PANTHER" id="PTHR22911:SF137">
    <property type="entry name" value="SOLUTE CARRIER FAMILY 35 MEMBER G2-RELATED"/>
    <property type="match status" value="1"/>
</dbReference>
<keyword evidence="1" id="KW-0812">Transmembrane</keyword>
<dbReference type="GO" id="GO:0016020">
    <property type="term" value="C:membrane"/>
    <property type="evidence" value="ECO:0007669"/>
    <property type="project" value="InterPro"/>
</dbReference>
<protein>
    <recommendedName>
        <fullName evidence="2">EamA domain-containing protein</fullName>
    </recommendedName>
</protein>
<feature type="transmembrane region" description="Helical" evidence="1">
    <location>
        <begin position="31"/>
        <end position="54"/>
    </location>
</feature>
<evidence type="ECO:0000313" key="4">
    <source>
        <dbReference type="Proteomes" id="UP000230802"/>
    </source>
</evidence>
<name>A0A2H0C368_9BACT</name>
<evidence type="ECO:0000259" key="2">
    <source>
        <dbReference type="Pfam" id="PF00892"/>
    </source>
</evidence>
<accession>A0A2H0C368</accession>
<sequence>MWSMFAVLSGSFYTLQGLITRHVLKGNKKDAWAFSFYFSAVGSLIAFPFFLTNFKVAHTWSYWILMMIVGLLIVAQNLLNFKSANHLPASVGGAMTKFRLVWILILGVIILKEALTWQKTFGTVLAVLAGIIILNKAKKIGSVQGLILVFASTIFYAVVIILYKYLFQVFNSQSLTFFIFLIPMLINLLIMPNSINRIVTLAKTDGKFVFLACALGGFANLAMNYALSIGEASRVLVIIESFLIITLVGEHLVLKEKKHLAIKLIAVILAIMGAVLIRIG</sequence>
<dbReference type="Pfam" id="PF00892">
    <property type="entry name" value="EamA"/>
    <property type="match status" value="2"/>
</dbReference>
<feature type="transmembrane region" description="Helical" evidence="1">
    <location>
        <begin position="146"/>
        <end position="163"/>
    </location>
</feature>
<dbReference type="PANTHER" id="PTHR22911">
    <property type="entry name" value="ACYL-MALONYL CONDENSING ENZYME-RELATED"/>
    <property type="match status" value="1"/>
</dbReference>
<evidence type="ECO:0000256" key="1">
    <source>
        <dbReference type="SAM" id="Phobius"/>
    </source>
</evidence>
<feature type="transmembrane region" description="Helical" evidence="1">
    <location>
        <begin position="117"/>
        <end position="134"/>
    </location>
</feature>
<dbReference type="InterPro" id="IPR037185">
    <property type="entry name" value="EmrE-like"/>
</dbReference>
<keyword evidence="1" id="KW-1133">Transmembrane helix</keyword>
<dbReference type="Gene3D" id="1.10.3730.20">
    <property type="match status" value="1"/>
</dbReference>
<organism evidence="3 4">
    <name type="scientific">Candidatus Roizmanbacteria bacterium CG22_combo_CG10-13_8_21_14_all_33_16</name>
    <dbReference type="NCBI Taxonomy" id="1974859"/>
    <lineage>
        <taxon>Bacteria</taxon>
        <taxon>Candidatus Roizmaniibacteriota</taxon>
    </lineage>
</organism>
<feature type="transmembrane region" description="Helical" evidence="1">
    <location>
        <begin position="60"/>
        <end position="79"/>
    </location>
</feature>
<evidence type="ECO:0000313" key="3">
    <source>
        <dbReference type="EMBL" id="PIP64357.1"/>
    </source>
</evidence>
<dbReference type="EMBL" id="PCTD01000129">
    <property type="protein sequence ID" value="PIP64357.1"/>
    <property type="molecule type" value="Genomic_DNA"/>
</dbReference>
<dbReference type="InterPro" id="IPR000620">
    <property type="entry name" value="EamA_dom"/>
</dbReference>
<comment type="caution">
    <text evidence="3">The sequence shown here is derived from an EMBL/GenBank/DDBJ whole genome shotgun (WGS) entry which is preliminary data.</text>
</comment>
<reference evidence="3 4" key="1">
    <citation type="submission" date="2017-09" db="EMBL/GenBank/DDBJ databases">
        <title>Depth-based differentiation of microbial function through sediment-hosted aquifers and enrichment of novel symbionts in the deep terrestrial subsurface.</title>
        <authorList>
            <person name="Probst A.J."/>
            <person name="Ladd B."/>
            <person name="Jarett J.K."/>
            <person name="Geller-Mcgrath D.E."/>
            <person name="Sieber C.M."/>
            <person name="Emerson J.B."/>
            <person name="Anantharaman K."/>
            <person name="Thomas B.C."/>
            <person name="Malmstrom R."/>
            <person name="Stieglmeier M."/>
            <person name="Klingl A."/>
            <person name="Woyke T."/>
            <person name="Ryan C.M."/>
            <person name="Banfield J.F."/>
        </authorList>
    </citation>
    <scope>NUCLEOTIDE SEQUENCE [LARGE SCALE GENOMIC DNA]</scope>
    <source>
        <strain evidence="3">CG22_combo_CG10-13_8_21_14_all_33_16</strain>
    </source>
</reference>
<feature type="transmembrane region" description="Helical" evidence="1">
    <location>
        <begin position="175"/>
        <end position="196"/>
    </location>
</feature>
<keyword evidence="1" id="KW-0472">Membrane</keyword>
<feature type="transmembrane region" description="Helical" evidence="1">
    <location>
        <begin position="233"/>
        <end position="253"/>
    </location>
</feature>
<feature type="transmembrane region" description="Helical" evidence="1">
    <location>
        <begin position="91"/>
        <end position="111"/>
    </location>
</feature>
<dbReference type="AlphaFoldDB" id="A0A2H0C368"/>